<organism evidence="1 2">
    <name type="scientific">Naegleria fowleri</name>
    <name type="common">Brain eating amoeba</name>
    <dbReference type="NCBI Taxonomy" id="5763"/>
    <lineage>
        <taxon>Eukaryota</taxon>
        <taxon>Discoba</taxon>
        <taxon>Heterolobosea</taxon>
        <taxon>Tetramitia</taxon>
        <taxon>Eutetramitia</taxon>
        <taxon>Vahlkampfiidae</taxon>
        <taxon>Naegleria</taxon>
    </lineage>
</organism>
<gene>
    <name evidence="1" type="ORF">FDP41_011296</name>
</gene>
<evidence type="ECO:0000313" key="2">
    <source>
        <dbReference type="Proteomes" id="UP000444721"/>
    </source>
</evidence>
<dbReference type="Proteomes" id="UP000444721">
    <property type="component" value="Unassembled WGS sequence"/>
</dbReference>
<dbReference type="GeneID" id="68118511"/>
<dbReference type="VEuPathDB" id="AmoebaDB:NF0035500"/>
<reference evidence="1 2" key="1">
    <citation type="journal article" date="2019" name="Sci. Rep.">
        <title>Nanopore sequencing improves the draft genome of the human pathogenic amoeba Naegleria fowleri.</title>
        <authorList>
            <person name="Liechti N."/>
            <person name="Schurch N."/>
            <person name="Bruggmann R."/>
            <person name="Wittwer M."/>
        </authorList>
    </citation>
    <scope>NUCLEOTIDE SEQUENCE [LARGE SCALE GENOMIC DNA]</scope>
    <source>
        <strain evidence="1 2">ATCC 30894</strain>
    </source>
</reference>
<accession>A0A6A5C3P8</accession>
<evidence type="ECO:0000313" key="1">
    <source>
        <dbReference type="EMBL" id="KAF0982366.1"/>
    </source>
</evidence>
<dbReference type="EMBL" id="VFQX01000009">
    <property type="protein sequence ID" value="KAF0982366.1"/>
    <property type="molecule type" value="Genomic_DNA"/>
</dbReference>
<dbReference type="VEuPathDB" id="AmoebaDB:FDP41_011296"/>
<proteinExistence type="predicted"/>
<comment type="caution">
    <text evidence="1">The sequence shown here is derived from an EMBL/GenBank/DDBJ whole genome shotgun (WGS) entry which is preliminary data.</text>
</comment>
<name>A0A6A5C3P8_NAEFO</name>
<dbReference type="RefSeq" id="XP_044567079.1">
    <property type="nucleotide sequence ID" value="XM_044701688.1"/>
</dbReference>
<protein>
    <submittedName>
        <fullName evidence="1">Uncharacterized protein</fullName>
    </submittedName>
</protein>
<dbReference type="AlphaFoldDB" id="A0A6A5C3P8"/>
<sequence>MKLVPLRKSDFIQHLKNQQITATTCTCKPTKNDIGILLEFNEEEEGRELAISPQKLSEIINENTNSISKRNIIGLASSLSFSIHDHAIPFGMWKWEYPNSGRTLFVTLPGDGNEIWNWLDKFPEQKLSKL</sequence>
<keyword evidence="2" id="KW-1185">Reference proteome</keyword>